<dbReference type="Pfam" id="PF13456">
    <property type="entry name" value="RVT_3"/>
    <property type="match status" value="1"/>
</dbReference>
<dbReference type="AlphaFoldDB" id="A0A834XG41"/>
<dbReference type="InterPro" id="IPR053151">
    <property type="entry name" value="RNase_H-like"/>
</dbReference>
<dbReference type="PANTHER" id="PTHR47723">
    <property type="entry name" value="OS05G0353850 PROTEIN"/>
    <property type="match status" value="1"/>
</dbReference>
<evidence type="ECO:0000259" key="3">
    <source>
        <dbReference type="Pfam" id="PF13966"/>
    </source>
</evidence>
<feature type="compositionally biased region" description="Basic residues" evidence="1">
    <location>
        <begin position="170"/>
        <end position="179"/>
    </location>
</feature>
<dbReference type="OrthoDB" id="687991at2759"/>
<organism evidence="4 5">
    <name type="scientific">Senna tora</name>
    <dbReference type="NCBI Taxonomy" id="362788"/>
    <lineage>
        <taxon>Eukaryota</taxon>
        <taxon>Viridiplantae</taxon>
        <taxon>Streptophyta</taxon>
        <taxon>Embryophyta</taxon>
        <taxon>Tracheophyta</taxon>
        <taxon>Spermatophyta</taxon>
        <taxon>Magnoliopsida</taxon>
        <taxon>eudicotyledons</taxon>
        <taxon>Gunneridae</taxon>
        <taxon>Pentapetalae</taxon>
        <taxon>rosids</taxon>
        <taxon>fabids</taxon>
        <taxon>Fabales</taxon>
        <taxon>Fabaceae</taxon>
        <taxon>Caesalpinioideae</taxon>
        <taxon>Cassia clade</taxon>
        <taxon>Senna</taxon>
    </lineage>
</organism>
<feature type="compositionally biased region" description="Basic and acidic residues" evidence="1">
    <location>
        <begin position="1"/>
        <end position="14"/>
    </location>
</feature>
<feature type="region of interest" description="Disordered" evidence="1">
    <location>
        <begin position="159"/>
        <end position="285"/>
    </location>
</feature>
<dbReference type="GO" id="GO:0003676">
    <property type="term" value="F:nucleic acid binding"/>
    <property type="evidence" value="ECO:0007669"/>
    <property type="project" value="InterPro"/>
</dbReference>
<dbReference type="InterPro" id="IPR012337">
    <property type="entry name" value="RNaseH-like_sf"/>
</dbReference>
<feature type="region of interest" description="Disordered" evidence="1">
    <location>
        <begin position="1"/>
        <end position="70"/>
    </location>
</feature>
<evidence type="ECO:0000259" key="2">
    <source>
        <dbReference type="Pfam" id="PF13456"/>
    </source>
</evidence>
<reference evidence="4" key="1">
    <citation type="submission" date="2020-09" db="EMBL/GenBank/DDBJ databases">
        <title>Genome-Enabled Discovery of Anthraquinone Biosynthesis in Senna tora.</title>
        <authorList>
            <person name="Kang S.-H."/>
            <person name="Pandey R.P."/>
            <person name="Lee C.-M."/>
            <person name="Sim J.-S."/>
            <person name="Jeong J.-T."/>
            <person name="Choi B.-S."/>
            <person name="Jung M."/>
            <person name="Ginzburg D."/>
            <person name="Zhao K."/>
            <person name="Won S.Y."/>
            <person name="Oh T.-J."/>
            <person name="Yu Y."/>
            <person name="Kim N.-H."/>
            <person name="Lee O.R."/>
            <person name="Lee T.-H."/>
            <person name="Bashyal P."/>
            <person name="Kim T.-S."/>
            <person name="Lee W.-H."/>
            <person name="Kawkins C."/>
            <person name="Kim C.-K."/>
            <person name="Kim J.S."/>
            <person name="Ahn B.O."/>
            <person name="Rhee S.Y."/>
            <person name="Sohng J.K."/>
        </authorList>
    </citation>
    <scope>NUCLEOTIDE SEQUENCE</scope>
    <source>
        <tissue evidence="4">Leaf</tissue>
    </source>
</reference>
<proteinExistence type="predicted"/>
<name>A0A834XG41_9FABA</name>
<feature type="compositionally biased region" description="Polar residues" evidence="1">
    <location>
        <begin position="260"/>
        <end position="273"/>
    </location>
</feature>
<dbReference type="CDD" id="cd06222">
    <property type="entry name" value="RNase_H_like"/>
    <property type="match status" value="1"/>
</dbReference>
<dbReference type="InterPro" id="IPR026960">
    <property type="entry name" value="RVT-Znf"/>
</dbReference>
<dbReference type="InterPro" id="IPR044730">
    <property type="entry name" value="RNase_H-like_dom_plant"/>
</dbReference>
<feature type="region of interest" description="Disordered" evidence="1">
    <location>
        <begin position="92"/>
        <end position="147"/>
    </location>
</feature>
<evidence type="ECO:0000313" key="4">
    <source>
        <dbReference type="EMBL" id="KAF7843652.1"/>
    </source>
</evidence>
<feature type="compositionally biased region" description="Basic and acidic residues" evidence="1">
    <location>
        <begin position="230"/>
        <end position="242"/>
    </location>
</feature>
<dbReference type="Gene3D" id="3.30.420.10">
    <property type="entry name" value="Ribonuclease H-like superfamily/Ribonuclease H"/>
    <property type="match status" value="1"/>
</dbReference>
<feature type="domain" description="Reverse transcriptase zinc-binding" evidence="3">
    <location>
        <begin position="407"/>
        <end position="493"/>
    </location>
</feature>
<keyword evidence="5" id="KW-1185">Reference proteome</keyword>
<sequence>MADLQERETKKIKTNEGSTTVDLQEGAANVATSPKPMEESPDAKSKKEDAIPHFNPENGDSQTRPVKRALWAPNQSSHLTYKEKLLGINGRDQDFFADEEDTWSEVSSEEDSDMEQKSDKDFLCSELHQDKTEQNQEAGNPDVPLSFVGEGRKVEVGDEAFGPWMTAQTNRRRKPRPASKLHQAGPAPKQTNTGSRFAVISSEESGDMEIDKETEVKKQESTATMSESPRVIEVEHHQETKQKAPNNRQKKPEVQIMGSKKQTSTTPMSSQARKSSKVASERNQDHILVTSRKKAHSNLWSGIIKIWPSFMQNISRKIGNGRHTRFWIDPWVPNYPNLAAIALNAIPQEELNRRVGEMTTDTGAWNWMAFQHILPSEVLATIDTMNPPSIGGNEDSFIWVPNQDGEFSVKSAYGICDSTPISIDRRIWQKIWKSNSTERIRVFLWSLCHECIMTNTQRFRRGFTDTNICSRCGQDPESPLHALRDCPKVLPLWKALVKPEAWNSTTVWLVWKQRNKSIFNGDQDNALSLIPAIKAQYKDFVTATAIKSKMPLHQKVFTWSESDWTLPAEGWYKLNVDGSLNHQSRDITCRGVIRNHDGSWIGGFSKRLGKGNILCAELCGILEGLQLAWSNNLKKIIVESDSIQAIKTIMDISDISHPLFHVLSKIKLLLAKDWEVILVHISRDKNRLADSLAVSAHGLGYGLYSFDFPPANCIEFLTDDYRKACSPVSLVC</sequence>
<dbReference type="SUPFAM" id="SSF53098">
    <property type="entry name" value="Ribonuclease H-like"/>
    <property type="match status" value="1"/>
</dbReference>
<evidence type="ECO:0000256" key="1">
    <source>
        <dbReference type="SAM" id="MobiDB-lite"/>
    </source>
</evidence>
<comment type="caution">
    <text evidence="4">The sequence shown here is derived from an EMBL/GenBank/DDBJ whole genome shotgun (WGS) entry which is preliminary data.</text>
</comment>
<evidence type="ECO:0000313" key="5">
    <source>
        <dbReference type="Proteomes" id="UP000634136"/>
    </source>
</evidence>
<dbReference type="InterPro" id="IPR036397">
    <property type="entry name" value="RNaseH_sf"/>
</dbReference>
<dbReference type="Proteomes" id="UP000634136">
    <property type="component" value="Unassembled WGS sequence"/>
</dbReference>
<feature type="compositionally biased region" description="Basic and acidic residues" evidence="1">
    <location>
        <begin position="36"/>
        <end position="51"/>
    </location>
</feature>
<dbReference type="EMBL" id="JAAIUW010000001">
    <property type="protein sequence ID" value="KAF7843652.1"/>
    <property type="molecule type" value="Genomic_DNA"/>
</dbReference>
<dbReference type="Pfam" id="PF13966">
    <property type="entry name" value="zf-RVT"/>
    <property type="match status" value="1"/>
</dbReference>
<feature type="compositionally biased region" description="Basic and acidic residues" evidence="1">
    <location>
        <begin position="114"/>
        <end position="134"/>
    </location>
</feature>
<feature type="compositionally biased region" description="Basic and acidic residues" evidence="1">
    <location>
        <begin position="209"/>
        <end position="220"/>
    </location>
</feature>
<feature type="domain" description="RNase H type-1" evidence="2">
    <location>
        <begin position="575"/>
        <end position="695"/>
    </location>
</feature>
<gene>
    <name evidence="4" type="ORF">G2W53_000557</name>
</gene>
<accession>A0A834XG41</accession>
<protein>
    <submittedName>
        <fullName evidence="4">Putative ribonuclease H protein At1g65750 family</fullName>
    </submittedName>
</protein>
<feature type="compositionally biased region" description="Acidic residues" evidence="1">
    <location>
        <begin position="95"/>
        <end position="113"/>
    </location>
</feature>
<dbReference type="GO" id="GO:0004523">
    <property type="term" value="F:RNA-DNA hybrid ribonuclease activity"/>
    <property type="evidence" value="ECO:0007669"/>
    <property type="project" value="InterPro"/>
</dbReference>
<dbReference type="InterPro" id="IPR002156">
    <property type="entry name" value="RNaseH_domain"/>
</dbReference>
<dbReference type="PANTHER" id="PTHR47723:SF19">
    <property type="entry name" value="POLYNUCLEOTIDYL TRANSFERASE, RIBONUCLEASE H-LIKE SUPERFAMILY PROTEIN"/>
    <property type="match status" value="1"/>
</dbReference>